<feature type="chain" id="PRO_5036760252" evidence="1">
    <location>
        <begin position="27"/>
        <end position="130"/>
    </location>
</feature>
<keyword evidence="3" id="KW-1185">Reference proteome</keyword>
<dbReference type="AlphaFoldDB" id="A0A931HAJ2"/>
<feature type="signal peptide" evidence="1">
    <location>
        <begin position="1"/>
        <end position="26"/>
    </location>
</feature>
<organism evidence="2 3">
    <name type="scientific">Novosphingobium aureum</name>
    <dbReference type="NCBI Taxonomy" id="2792964"/>
    <lineage>
        <taxon>Bacteria</taxon>
        <taxon>Pseudomonadati</taxon>
        <taxon>Pseudomonadota</taxon>
        <taxon>Alphaproteobacteria</taxon>
        <taxon>Sphingomonadales</taxon>
        <taxon>Sphingomonadaceae</taxon>
        <taxon>Novosphingobium</taxon>
    </lineage>
</organism>
<dbReference type="RefSeq" id="WP_197160708.1">
    <property type="nucleotide sequence ID" value="NZ_JADZGI010000001.1"/>
</dbReference>
<dbReference type="EMBL" id="JADZGI010000001">
    <property type="protein sequence ID" value="MBH0111959.1"/>
    <property type="molecule type" value="Genomic_DNA"/>
</dbReference>
<accession>A0A931HAJ2</accession>
<evidence type="ECO:0000313" key="2">
    <source>
        <dbReference type="EMBL" id="MBH0111959.1"/>
    </source>
</evidence>
<evidence type="ECO:0000313" key="3">
    <source>
        <dbReference type="Proteomes" id="UP000617634"/>
    </source>
</evidence>
<sequence>MRTLTKILAPALVASFAIASVAPANAAAVHNGNRAQAAHMTPARNDTIRTQISQLSRDIDRATRRGTLSRRESASLKRDLGELRGLYGRYARGGLQRSEVRMLERKADQIRASLRAERHDFNKKPQHARR</sequence>
<name>A0A931HAJ2_9SPHN</name>
<reference evidence="2" key="1">
    <citation type="submission" date="2020-11" db="EMBL/GenBank/DDBJ databases">
        <title>Novosphingobium aureum sp. nov., a marine bacterium isolated from sediment of a salt flat.</title>
        <authorList>
            <person name="Yoo Y."/>
            <person name="Kim J.-J."/>
        </authorList>
    </citation>
    <scope>NUCLEOTIDE SEQUENCE</scope>
    <source>
        <strain evidence="2">YJ-S2-02</strain>
    </source>
</reference>
<gene>
    <name evidence="2" type="ORF">I5E68_03200</name>
</gene>
<comment type="caution">
    <text evidence="2">The sequence shown here is derived from an EMBL/GenBank/DDBJ whole genome shotgun (WGS) entry which is preliminary data.</text>
</comment>
<keyword evidence="1" id="KW-0732">Signal</keyword>
<proteinExistence type="predicted"/>
<dbReference type="Proteomes" id="UP000617634">
    <property type="component" value="Unassembled WGS sequence"/>
</dbReference>
<evidence type="ECO:0000256" key="1">
    <source>
        <dbReference type="SAM" id="SignalP"/>
    </source>
</evidence>
<protein>
    <submittedName>
        <fullName evidence="2">Uncharacterized protein</fullName>
    </submittedName>
</protein>